<dbReference type="Pfam" id="PF12798">
    <property type="entry name" value="Fer4_3"/>
    <property type="match status" value="1"/>
</dbReference>
<dbReference type="eggNOG" id="COG0437">
    <property type="taxonomic scope" value="Bacteria"/>
</dbReference>
<dbReference type="GO" id="GO:0046872">
    <property type="term" value="F:metal ion binding"/>
    <property type="evidence" value="ECO:0007669"/>
    <property type="project" value="UniProtKB-KW"/>
</dbReference>
<dbReference type="PANTHER" id="PTHR43177:SF3">
    <property type="entry name" value="PROTEIN NRFC HOMOLOG"/>
    <property type="match status" value="1"/>
</dbReference>
<evidence type="ECO:0000256" key="3">
    <source>
        <dbReference type="ARBA" id="ARBA00023004"/>
    </source>
</evidence>
<evidence type="ECO:0000313" key="6">
    <source>
        <dbReference type="EMBL" id="BAE82390.1"/>
    </source>
</evidence>
<keyword evidence="7" id="KW-1185">Reference proteome</keyword>
<dbReference type="Pfam" id="PF13247">
    <property type="entry name" value="Fer4_11"/>
    <property type="match status" value="1"/>
</dbReference>
<dbReference type="Proteomes" id="UP000001946">
    <property type="component" value="Chromosome"/>
</dbReference>
<dbReference type="PROSITE" id="PS00198">
    <property type="entry name" value="4FE4S_FER_1"/>
    <property type="match status" value="1"/>
</dbReference>
<dbReference type="CDD" id="cd16371">
    <property type="entry name" value="DMSOR_beta_like"/>
    <property type="match status" value="1"/>
</dbReference>
<keyword evidence="1" id="KW-0004">4Fe-4S</keyword>
<feature type="domain" description="4Fe-4S ferredoxin-type" evidence="5">
    <location>
        <begin position="89"/>
        <end position="118"/>
    </location>
</feature>
<dbReference type="STRING" id="138119.DSY0601"/>
<dbReference type="EMBL" id="AP008230">
    <property type="protein sequence ID" value="BAE82390.1"/>
    <property type="molecule type" value="Genomic_DNA"/>
</dbReference>
<gene>
    <name evidence="6" type="ordered locus">DSY0601</name>
</gene>
<sequence length="190" mass="21187">MRRENMAKQLGFFLDVNRCLGCGACIKACANHNRLPPSLTWRKLRQVEDVDYDRGQISRFFLSTACNHCANPECLRVCPYGAYAKRRDGIVLHFPDKCGSCKSCVASCPFGAPQINPQTGKAGKCQLCHERLDKGHAPYCVQACVTGALQLREIQGNPTDRILRLTAPLPTLRLTKPSTFYYPPRGTKIL</sequence>
<dbReference type="InterPro" id="IPR017900">
    <property type="entry name" value="4Fe4S_Fe_S_CS"/>
</dbReference>
<keyword evidence="2" id="KW-0479">Metal-binding</keyword>
<reference evidence="6 7" key="1">
    <citation type="journal article" date="2006" name="J. Bacteriol.">
        <title>Complete genome sequence of the dehalorespiring bacterium Desulfitobacterium hafniense Y51 and comparison with Dehalococcoides ethenogenes 195.</title>
        <authorList>
            <person name="Nonaka H."/>
            <person name="Keresztes G."/>
            <person name="Shinoda Y."/>
            <person name="Ikenaga Y."/>
            <person name="Abe M."/>
            <person name="Naito K."/>
            <person name="Inatomi K."/>
            <person name="Furukawa K."/>
            <person name="Inui M."/>
            <person name="Yukawa H."/>
        </authorList>
    </citation>
    <scope>NUCLEOTIDE SEQUENCE [LARGE SCALE GENOMIC DNA]</scope>
    <source>
        <strain evidence="6 7">Y51</strain>
    </source>
</reference>
<dbReference type="GO" id="GO:0051539">
    <property type="term" value="F:4 iron, 4 sulfur cluster binding"/>
    <property type="evidence" value="ECO:0007669"/>
    <property type="project" value="UniProtKB-KW"/>
</dbReference>
<evidence type="ECO:0000259" key="5">
    <source>
        <dbReference type="PROSITE" id="PS51379"/>
    </source>
</evidence>
<dbReference type="HOGENOM" id="CLU_043374_2_0_9"/>
<accession>Q250A2</accession>
<feature type="domain" description="4Fe-4S ferredoxin-type" evidence="5">
    <location>
        <begin position="57"/>
        <end position="88"/>
    </location>
</feature>
<dbReference type="AlphaFoldDB" id="Q250A2"/>
<keyword evidence="4" id="KW-0411">Iron-sulfur</keyword>
<evidence type="ECO:0000256" key="4">
    <source>
        <dbReference type="ARBA" id="ARBA00023014"/>
    </source>
</evidence>
<proteinExistence type="predicted"/>
<dbReference type="SUPFAM" id="SSF54862">
    <property type="entry name" value="4Fe-4S ferredoxins"/>
    <property type="match status" value="1"/>
</dbReference>
<dbReference type="Gene3D" id="3.30.70.20">
    <property type="match status" value="2"/>
</dbReference>
<keyword evidence="3" id="KW-0408">Iron</keyword>
<organism evidence="6 7">
    <name type="scientific">Desulfitobacterium hafniense (strain Y51)</name>
    <dbReference type="NCBI Taxonomy" id="138119"/>
    <lineage>
        <taxon>Bacteria</taxon>
        <taxon>Bacillati</taxon>
        <taxon>Bacillota</taxon>
        <taxon>Clostridia</taxon>
        <taxon>Eubacteriales</taxon>
        <taxon>Desulfitobacteriaceae</taxon>
        <taxon>Desulfitobacterium</taxon>
    </lineage>
</organism>
<dbReference type="InterPro" id="IPR017896">
    <property type="entry name" value="4Fe4S_Fe-S-bd"/>
</dbReference>
<evidence type="ECO:0000313" key="7">
    <source>
        <dbReference type="Proteomes" id="UP000001946"/>
    </source>
</evidence>
<feature type="domain" description="4Fe-4S ferredoxin-type" evidence="5">
    <location>
        <begin position="10"/>
        <end position="40"/>
    </location>
</feature>
<protein>
    <submittedName>
        <fullName evidence="6">Putative oxidoreductase iron-sulfur subunit</fullName>
    </submittedName>
</protein>
<evidence type="ECO:0000256" key="1">
    <source>
        <dbReference type="ARBA" id="ARBA00022485"/>
    </source>
</evidence>
<dbReference type="InterPro" id="IPR050954">
    <property type="entry name" value="ET_IronSulfur_Cluster-Binding"/>
</dbReference>
<name>Q250A2_DESHY</name>
<evidence type="ECO:0000256" key="2">
    <source>
        <dbReference type="ARBA" id="ARBA00022723"/>
    </source>
</evidence>
<dbReference type="KEGG" id="dsy:DSY0601"/>
<dbReference type="PROSITE" id="PS51379">
    <property type="entry name" value="4FE4S_FER_2"/>
    <property type="match status" value="3"/>
</dbReference>
<dbReference type="PANTHER" id="PTHR43177">
    <property type="entry name" value="PROTEIN NRFC"/>
    <property type="match status" value="1"/>
</dbReference>